<evidence type="ECO:0008006" key="3">
    <source>
        <dbReference type="Google" id="ProtNLM"/>
    </source>
</evidence>
<keyword evidence="2" id="KW-1185">Reference proteome</keyword>
<proteinExistence type="predicted"/>
<protein>
    <recommendedName>
        <fullName evidence="3">Endonuclease-reverse transcriptase</fullName>
    </recommendedName>
</protein>
<evidence type="ECO:0000313" key="2">
    <source>
        <dbReference type="Proteomes" id="UP001353858"/>
    </source>
</evidence>
<name>A0AAN7SAZ1_9COLE</name>
<comment type="caution">
    <text evidence="1">The sequence shown here is derived from an EMBL/GenBank/DDBJ whole genome shotgun (WGS) entry which is preliminary data.</text>
</comment>
<reference evidence="2" key="1">
    <citation type="submission" date="2023-01" db="EMBL/GenBank/DDBJ databases">
        <title>Key to firefly adult light organ development and bioluminescence: homeobox transcription factors regulate luciferase expression and transportation to peroxisome.</title>
        <authorList>
            <person name="Fu X."/>
        </authorList>
    </citation>
    <scope>NUCLEOTIDE SEQUENCE [LARGE SCALE GENOMIC DNA]</scope>
</reference>
<dbReference type="Proteomes" id="UP001353858">
    <property type="component" value="Unassembled WGS sequence"/>
</dbReference>
<dbReference type="AlphaFoldDB" id="A0AAN7SAZ1"/>
<dbReference type="EMBL" id="JARPUR010000008">
    <property type="protein sequence ID" value="KAK4871484.1"/>
    <property type="molecule type" value="Genomic_DNA"/>
</dbReference>
<gene>
    <name evidence="1" type="ORF">RN001_015608</name>
</gene>
<evidence type="ECO:0000313" key="1">
    <source>
        <dbReference type="EMBL" id="KAK4871484.1"/>
    </source>
</evidence>
<sequence>MIDSKTDIGILKNSSSRLLATEMQYWRKSCGLVRTDRIRNIDIRKKLEVERNIIEEVEKKQLIWYGHVQKMEDERWPKKTIKWVPPERRKRGRPKKKWIQEMETAKAARGLEDEE</sequence>
<organism evidence="1 2">
    <name type="scientific">Aquatica leii</name>
    <dbReference type="NCBI Taxonomy" id="1421715"/>
    <lineage>
        <taxon>Eukaryota</taxon>
        <taxon>Metazoa</taxon>
        <taxon>Ecdysozoa</taxon>
        <taxon>Arthropoda</taxon>
        <taxon>Hexapoda</taxon>
        <taxon>Insecta</taxon>
        <taxon>Pterygota</taxon>
        <taxon>Neoptera</taxon>
        <taxon>Endopterygota</taxon>
        <taxon>Coleoptera</taxon>
        <taxon>Polyphaga</taxon>
        <taxon>Elateriformia</taxon>
        <taxon>Elateroidea</taxon>
        <taxon>Lampyridae</taxon>
        <taxon>Luciolinae</taxon>
        <taxon>Aquatica</taxon>
    </lineage>
</organism>
<accession>A0AAN7SAZ1</accession>